<evidence type="ECO:0000313" key="3">
    <source>
        <dbReference type="EMBL" id="CAK0866457.1"/>
    </source>
</evidence>
<accession>A0ABN9V170</accession>
<dbReference type="SUPFAM" id="SSF56507">
    <property type="entry name" value="Methionine synthase activation domain-like"/>
    <property type="match status" value="1"/>
</dbReference>
<feature type="domain" description="AdoMet activation" evidence="2">
    <location>
        <begin position="140"/>
        <end position="237"/>
    </location>
</feature>
<dbReference type="PANTHER" id="PTHR45833">
    <property type="entry name" value="METHIONINE SYNTHASE"/>
    <property type="match status" value="1"/>
</dbReference>
<feature type="non-terminal residue" evidence="3">
    <location>
        <position position="1"/>
    </location>
</feature>
<dbReference type="InterPro" id="IPR004223">
    <property type="entry name" value="VitB12-dep_Met_synth_activ_dom"/>
</dbReference>
<proteinExistence type="predicted"/>
<evidence type="ECO:0000259" key="2">
    <source>
        <dbReference type="Pfam" id="PF02965"/>
    </source>
</evidence>
<evidence type="ECO:0000256" key="1">
    <source>
        <dbReference type="SAM" id="MobiDB-lite"/>
    </source>
</evidence>
<feature type="non-terminal residue" evidence="3">
    <location>
        <position position="266"/>
    </location>
</feature>
<feature type="region of interest" description="Disordered" evidence="1">
    <location>
        <begin position="225"/>
        <end position="245"/>
    </location>
</feature>
<dbReference type="InterPro" id="IPR050554">
    <property type="entry name" value="Met_Synthase/Corrinoid"/>
</dbReference>
<dbReference type="InterPro" id="IPR037010">
    <property type="entry name" value="VitB12-dep_Met_synth_activ_sf"/>
</dbReference>
<name>A0ABN9V170_9DINO</name>
<keyword evidence="4" id="KW-1185">Reference proteome</keyword>
<organism evidence="3 4">
    <name type="scientific">Prorocentrum cordatum</name>
    <dbReference type="NCBI Taxonomy" id="2364126"/>
    <lineage>
        <taxon>Eukaryota</taxon>
        <taxon>Sar</taxon>
        <taxon>Alveolata</taxon>
        <taxon>Dinophyceae</taxon>
        <taxon>Prorocentrales</taxon>
        <taxon>Prorocentraceae</taxon>
        <taxon>Prorocentrum</taxon>
    </lineage>
</organism>
<feature type="compositionally biased region" description="Low complexity" evidence="1">
    <location>
        <begin position="47"/>
        <end position="68"/>
    </location>
</feature>
<feature type="region of interest" description="Disordered" evidence="1">
    <location>
        <begin position="47"/>
        <end position="74"/>
    </location>
</feature>
<gene>
    <name evidence="3" type="ORF">PCOR1329_LOCUS53635</name>
</gene>
<dbReference type="Gene3D" id="3.10.196.10">
    <property type="entry name" value="Vitamin B12-dependent methionine synthase, activation domain"/>
    <property type="match status" value="1"/>
</dbReference>
<comment type="caution">
    <text evidence="3">The sequence shown here is derived from an EMBL/GenBank/DDBJ whole genome shotgun (WGS) entry which is preliminary data.</text>
</comment>
<reference evidence="3" key="1">
    <citation type="submission" date="2023-10" db="EMBL/GenBank/DDBJ databases">
        <authorList>
            <person name="Chen Y."/>
            <person name="Shah S."/>
            <person name="Dougan E. K."/>
            <person name="Thang M."/>
            <person name="Chan C."/>
        </authorList>
    </citation>
    <scope>NUCLEOTIDE SEQUENCE [LARGE SCALE GENOMIC DNA]</scope>
</reference>
<sequence>MAPSPGAVLGRARGRGGRPLGVSALWAAAAACCGAQAAASALASPAPAAESPGARAPGANGPASPPGRCAASGEPGLRDCRWGAAGGGMEASQAHQLRGQRWNHVLPATFKDGHMGAEAVKLLSEATERLDRTVHETSLHVAVLHGPRHQADKGELTYLCRGDLITPKGVRRDHLAALANTVGFGRREQRNIFEAKDGIEWAFLPEALADRPADASAELTHREIATAPRGYAPEDKTPQVKNPANSGRDAAIWALAAMMHDFHLHL</sequence>
<dbReference type="Proteomes" id="UP001189429">
    <property type="component" value="Unassembled WGS sequence"/>
</dbReference>
<dbReference type="Pfam" id="PF02965">
    <property type="entry name" value="Met_synt_B12"/>
    <property type="match status" value="1"/>
</dbReference>
<protein>
    <recommendedName>
        <fullName evidence="2">AdoMet activation domain-containing protein</fullName>
    </recommendedName>
</protein>
<dbReference type="EMBL" id="CAUYUJ010016538">
    <property type="protein sequence ID" value="CAK0866457.1"/>
    <property type="molecule type" value="Genomic_DNA"/>
</dbReference>
<evidence type="ECO:0000313" key="4">
    <source>
        <dbReference type="Proteomes" id="UP001189429"/>
    </source>
</evidence>